<dbReference type="InterPro" id="IPR036426">
    <property type="entry name" value="Bulb-type_lectin_dom_sf"/>
</dbReference>
<evidence type="ECO:0000256" key="3">
    <source>
        <dbReference type="ARBA" id="ARBA00023180"/>
    </source>
</evidence>
<keyword evidence="7" id="KW-1185">Reference proteome</keyword>
<evidence type="ECO:0000313" key="6">
    <source>
        <dbReference type="EMBL" id="GAY49925.1"/>
    </source>
</evidence>
<sequence length="181" mass="20426">MASAKSYSIFLLFLLPYDLHLATAQNNGTVPAGATLTAGTDSSPWFSPSGDFAFGFHQLDEENNTNDLFLLSIFFNKIPEKTVVWYTDNKDQNPAVPRGSQVKLTADQGLVLNDPQGKQVWSSKIDIGAVAVGHMNDTGNFVKKREIVLIEFGFILIWNRLIDHMIWQYIWKWLLTLKSNF</sequence>
<proteinExistence type="predicted"/>
<dbReference type="PROSITE" id="PS50927">
    <property type="entry name" value="BULB_LECTIN"/>
    <property type="match status" value="1"/>
</dbReference>
<feature type="chain" id="PRO_5014142572" description="Bulb-type lectin domain-containing protein" evidence="4">
    <location>
        <begin position="25"/>
        <end position="181"/>
    </location>
</feature>
<dbReference type="InterPro" id="IPR051343">
    <property type="entry name" value="G-type_lectin_kinases/EP1-like"/>
</dbReference>
<feature type="domain" description="Bulb-type lectin" evidence="5">
    <location>
        <begin position="21"/>
        <end position="156"/>
    </location>
</feature>
<dbReference type="AlphaFoldDB" id="A0A2H5PCY3"/>
<dbReference type="FunFam" id="2.90.10.10:FF:000013">
    <property type="entry name" value="G-type lectin S-receptor-like serine/threonine-protein kinase LECRK1"/>
    <property type="match status" value="1"/>
</dbReference>
<comment type="caution">
    <text evidence="6">The sequence shown here is derived from an EMBL/GenBank/DDBJ whole genome shotgun (WGS) entry which is preliminary data.</text>
</comment>
<feature type="signal peptide" evidence="4">
    <location>
        <begin position="1"/>
        <end position="24"/>
    </location>
</feature>
<dbReference type="PANTHER" id="PTHR47976">
    <property type="entry name" value="G-TYPE LECTIN S-RECEPTOR-LIKE SERINE/THREONINE-PROTEIN KINASE SD2-5"/>
    <property type="match status" value="1"/>
</dbReference>
<dbReference type="PANTHER" id="PTHR47976:SF15">
    <property type="entry name" value="G-TYPE LECTIN S-RECEPTOR-LIKE SERINE_THREONINE-PROTEIN KINASE RLK1"/>
    <property type="match status" value="1"/>
</dbReference>
<evidence type="ECO:0000256" key="2">
    <source>
        <dbReference type="ARBA" id="ARBA00023157"/>
    </source>
</evidence>
<evidence type="ECO:0000256" key="4">
    <source>
        <dbReference type="SAM" id="SignalP"/>
    </source>
</evidence>
<evidence type="ECO:0000259" key="5">
    <source>
        <dbReference type="PROSITE" id="PS50927"/>
    </source>
</evidence>
<dbReference type="InterPro" id="IPR001480">
    <property type="entry name" value="Bulb-type_lectin_dom"/>
</dbReference>
<name>A0A2H5PCY3_CITUN</name>
<keyword evidence="1 4" id="KW-0732">Signal</keyword>
<reference evidence="6 7" key="1">
    <citation type="journal article" date="2017" name="Front. Genet.">
        <title>Draft sequencing of the heterozygous diploid genome of Satsuma (Citrus unshiu Marc.) using a hybrid assembly approach.</title>
        <authorList>
            <person name="Shimizu T."/>
            <person name="Tanizawa Y."/>
            <person name="Mochizuki T."/>
            <person name="Nagasaki H."/>
            <person name="Yoshioka T."/>
            <person name="Toyoda A."/>
            <person name="Fujiyama A."/>
            <person name="Kaminuma E."/>
            <person name="Nakamura Y."/>
        </authorList>
    </citation>
    <scope>NUCLEOTIDE SEQUENCE [LARGE SCALE GENOMIC DNA]</scope>
    <source>
        <strain evidence="7">cv. Miyagawa wase</strain>
    </source>
</reference>
<dbReference type="SUPFAM" id="SSF51110">
    <property type="entry name" value="alpha-D-mannose-specific plant lectins"/>
    <property type="match status" value="1"/>
</dbReference>
<evidence type="ECO:0000256" key="1">
    <source>
        <dbReference type="ARBA" id="ARBA00022729"/>
    </source>
</evidence>
<keyword evidence="3" id="KW-0325">Glycoprotein</keyword>
<organism evidence="6 7">
    <name type="scientific">Citrus unshiu</name>
    <name type="common">Satsuma mandarin</name>
    <name type="synonym">Citrus nobilis var. unshiu</name>
    <dbReference type="NCBI Taxonomy" id="55188"/>
    <lineage>
        <taxon>Eukaryota</taxon>
        <taxon>Viridiplantae</taxon>
        <taxon>Streptophyta</taxon>
        <taxon>Embryophyta</taxon>
        <taxon>Tracheophyta</taxon>
        <taxon>Spermatophyta</taxon>
        <taxon>Magnoliopsida</taxon>
        <taxon>eudicotyledons</taxon>
        <taxon>Gunneridae</taxon>
        <taxon>Pentapetalae</taxon>
        <taxon>rosids</taxon>
        <taxon>malvids</taxon>
        <taxon>Sapindales</taxon>
        <taxon>Rutaceae</taxon>
        <taxon>Aurantioideae</taxon>
        <taxon>Citrus</taxon>
    </lineage>
</organism>
<gene>
    <name evidence="6" type="ORF">CUMW_122810</name>
</gene>
<accession>A0A2H5PCY3</accession>
<dbReference type="STRING" id="55188.A0A2H5PCY3"/>
<protein>
    <recommendedName>
        <fullName evidence="5">Bulb-type lectin domain-containing protein</fullName>
    </recommendedName>
</protein>
<dbReference type="Proteomes" id="UP000236630">
    <property type="component" value="Unassembled WGS sequence"/>
</dbReference>
<dbReference type="SMART" id="SM00108">
    <property type="entry name" value="B_lectin"/>
    <property type="match status" value="1"/>
</dbReference>
<keyword evidence="2" id="KW-1015">Disulfide bond</keyword>
<evidence type="ECO:0000313" key="7">
    <source>
        <dbReference type="Proteomes" id="UP000236630"/>
    </source>
</evidence>
<dbReference type="EMBL" id="BDQV01000057">
    <property type="protein sequence ID" value="GAY49925.1"/>
    <property type="molecule type" value="Genomic_DNA"/>
</dbReference>
<dbReference type="Gene3D" id="2.90.10.10">
    <property type="entry name" value="Bulb-type lectin domain"/>
    <property type="match status" value="1"/>
</dbReference>